<proteinExistence type="predicted"/>
<dbReference type="Gene3D" id="1.10.1740.10">
    <property type="match status" value="1"/>
</dbReference>
<dbReference type="InterPro" id="IPR013325">
    <property type="entry name" value="RNA_pol_sigma_r2"/>
</dbReference>
<protein>
    <submittedName>
        <fullName evidence="1">Uncharacterized protein</fullName>
    </submittedName>
</protein>
<dbReference type="GO" id="GO:0003700">
    <property type="term" value="F:DNA-binding transcription factor activity"/>
    <property type="evidence" value="ECO:0007669"/>
    <property type="project" value="InterPro"/>
</dbReference>
<organism evidence="1 2">
    <name type="scientific">Chitinophaga oryziterrae</name>
    <dbReference type="NCBI Taxonomy" id="1031224"/>
    <lineage>
        <taxon>Bacteria</taxon>
        <taxon>Pseudomonadati</taxon>
        <taxon>Bacteroidota</taxon>
        <taxon>Chitinophagia</taxon>
        <taxon>Chitinophagales</taxon>
        <taxon>Chitinophagaceae</taxon>
        <taxon>Chitinophaga</taxon>
    </lineage>
</organism>
<sequence>MLKDNELAGDVVQDIFTSFWVCKSEINTAIPLYSYLYASVRYRIINMMNREKLKSIM</sequence>
<dbReference type="AlphaFoldDB" id="A0A6N8J9C8"/>
<dbReference type="SUPFAM" id="SSF88946">
    <property type="entry name" value="Sigma2 domain of RNA polymerase sigma factors"/>
    <property type="match status" value="1"/>
</dbReference>
<comment type="caution">
    <text evidence="1">The sequence shown here is derived from an EMBL/GenBank/DDBJ whole genome shotgun (WGS) entry which is preliminary data.</text>
</comment>
<accession>A0A6N8J9C8</accession>
<keyword evidence="2" id="KW-1185">Reference proteome</keyword>
<reference evidence="1 2" key="1">
    <citation type="submission" date="2019-12" db="EMBL/GenBank/DDBJ databases">
        <title>The draft genomic sequence of strain Chitinophaga oryziterrae JCM 16595.</title>
        <authorList>
            <person name="Zhang X."/>
        </authorList>
    </citation>
    <scope>NUCLEOTIDE SEQUENCE [LARGE SCALE GENOMIC DNA]</scope>
    <source>
        <strain evidence="1 2">JCM 16595</strain>
    </source>
</reference>
<dbReference type="OrthoDB" id="1094598at2"/>
<gene>
    <name evidence="1" type="ORF">GO495_14700</name>
</gene>
<evidence type="ECO:0000313" key="2">
    <source>
        <dbReference type="Proteomes" id="UP000468388"/>
    </source>
</evidence>
<name>A0A6N8J9C8_9BACT</name>
<dbReference type="GO" id="GO:0006352">
    <property type="term" value="P:DNA-templated transcription initiation"/>
    <property type="evidence" value="ECO:0007669"/>
    <property type="project" value="InterPro"/>
</dbReference>
<evidence type="ECO:0000313" key="1">
    <source>
        <dbReference type="EMBL" id="MVT41837.1"/>
    </source>
</evidence>
<dbReference type="Proteomes" id="UP000468388">
    <property type="component" value="Unassembled WGS sequence"/>
</dbReference>
<dbReference type="EMBL" id="WRXO01000003">
    <property type="protein sequence ID" value="MVT41837.1"/>
    <property type="molecule type" value="Genomic_DNA"/>
</dbReference>